<dbReference type="Pfam" id="PF14750">
    <property type="entry name" value="INTS2"/>
    <property type="match status" value="2"/>
</dbReference>
<keyword evidence="2" id="KW-1185">Reference proteome</keyword>
<dbReference type="PANTHER" id="PTHR28608:SF1">
    <property type="entry name" value="INTEGRATOR COMPLEX SUBUNIT 2"/>
    <property type="match status" value="1"/>
</dbReference>
<dbReference type="OrthoDB" id="3363059at2759"/>
<dbReference type="GO" id="GO:0032039">
    <property type="term" value="C:integrator complex"/>
    <property type="evidence" value="ECO:0007669"/>
    <property type="project" value="InterPro"/>
</dbReference>
<gene>
    <name evidence="1" type="ORF">BC936DRAFT_149774</name>
</gene>
<accession>A0A433DJZ7</accession>
<dbReference type="GO" id="GO:0034472">
    <property type="term" value="P:snRNA 3'-end processing"/>
    <property type="evidence" value="ECO:0007669"/>
    <property type="project" value="TreeGrafter"/>
</dbReference>
<reference evidence="1 2" key="1">
    <citation type="journal article" date="2018" name="New Phytol.">
        <title>Phylogenomics of Endogonaceae and evolution of mycorrhizas within Mucoromycota.</title>
        <authorList>
            <person name="Chang Y."/>
            <person name="Desiro A."/>
            <person name="Na H."/>
            <person name="Sandor L."/>
            <person name="Lipzen A."/>
            <person name="Clum A."/>
            <person name="Barry K."/>
            <person name="Grigoriev I.V."/>
            <person name="Martin F.M."/>
            <person name="Stajich J.E."/>
            <person name="Smith M.E."/>
            <person name="Bonito G."/>
            <person name="Spatafora J.W."/>
        </authorList>
    </citation>
    <scope>NUCLEOTIDE SEQUENCE [LARGE SCALE GENOMIC DNA]</scope>
    <source>
        <strain evidence="1 2">GMNB39</strain>
    </source>
</reference>
<protein>
    <submittedName>
        <fullName evidence="1">Integrator complex subunit 2-domain-containing protein</fullName>
    </submittedName>
</protein>
<name>A0A433DJZ7_9FUNG</name>
<dbReference type="EMBL" id="RBNI01000934">
    <property type="protein sequence ID" value="RUP51117.1"/>
    <property type="molecule type" value="Genomic_DNA"/>
</dbReference>
<sequence length="646" mass="73218">MADPETWTIDTFHQLLKRGAFTTIDVWPWVYDCILHASLPLYHPIATLIREYVNSIFTFPNITRIPEDKISPLFSGDVTAPITPPQVLMLLYVVCYNEGVLGARSAEAKLGSSATGHREGRKHGAQPSSSFLKSLLCVRIVEPLVDFPARQPGSPVQTQYPTSLIERIPVRRILTHAETHGGGAPYNAVYPDLLALCASHCPELFDVTSFLVEEGRAEEEEWLASASRRKTGKTSIDIPGEVLTEFIEHPVQAVHVLNRLAKEDPVDVAPHAHRIVSAILPRALDLTTDPTVLESFVSVWELLNSVIPRELWTITANLLRTGQGETQTRARTYQELVMDPLLLFEVDVRLFRSPILFRLFLQMIECFRVAAKFKVWRRFYMVFVQSQHIFNNNNVMALVLGQDTAMLQCLLEYCKSRDEDKEKPEVLAHIRSLVCAYLHQLCLEDTLIMKLLHFQTYPRELIPVVVEEVPSIHVCFEFLKELIRQPQGEKQVFGIELACRLCDKYPMENYLELAKSILLRWLQKLAESLHAAKNYAAGLQNNMALDAPSPPISLPVTEHVLDAIPLYQILRSLSSALPSSAKLPLPTDIRREVPQRQQLLLSLEEGLWNHNARMQLRLLDVLDTTTTGVQAEIERDRRGLVNKSVM</sequence>
<dbReference type="PANTHER" id="PTHR28608">
    <property type="entry name" value="INTEGRATOR COMPLEX SUBUNIT 2"/>
    <property type="match status" value="1"/>
</dbReference>
<evidence type="ECO:0000313" key="2">
    <source>
        <dbReference type="Proteomes" id="UP000268093"/>
    </source>
</evidence>
<comment type="caution">
    <text evidence="1">The sequence shown here is derived from an EMBL/GenBank/DDBJ whole genome shotgun (WGS) entry which is preliminary data.</text>
</comment>
<dbReference type="AlphaFoldDB" id="A0A433DJZ7"/>
<dbReference type="Proteomes" id="UP000268093">
    <property type="component" value="Unassembled WGS sequence"/>
</dbReference>
<proteinExistence type="predicted"/>
<evidence type="ECO:0000313" key="1">
    <source>
        <dbReference type="EMBL" id="RUP51117.1"/>
    </source>
</evidence>
<organism evidence="1 2">
    <name type="scientific">Jimgerdemannia flammicorona</name>
    <dbReference type="NCBI Taxonomy" id="994334"/>
    <lineage>
        <taxon>Eukaryota</taxon>
        <taxon>Fungi</taxon>
        <taxon>Fungi incertae sedis</taxon>
        <taxon>Mucoromycota</taxon>
        <taxon>Mucoromycotina</taxon>
        <taxon>Endogonomycetes</taxon>
        <taxon>Endogonales</taxon>
        <taxon>Endogonaceae</taxon>
        <taxon>Jimgerdemannia</taxon>
    </lineage>
</organism>
<dbReference type="InterPro" id="IPR029321">
    <property type="entry name" value="INTS2"/>
</dbReference>